<accession>A0A7Z9DVW8</accession>
<evidence type="ECO:0000256" key="4">
    <source>
        <dbReference type="ARBA" id="ARBA00023295"/>
    </source>
</evidence>
<dbReference type="PANTHER" id="PTHR43739">
    <property type="entry name" value="XYLOGLUCANASE (EUROFUNG)"/>
    <property type="match status" value="1"/>
</dbReference>
<dbReference type="GO" id="GO:0010411">
    <property type="term" value="P:xyloglucan metabolic process"/>
    <property type="evidence" value="ECO:0007669"/>
    <property type="project" value="TreeGrafter"/>
</dbReference>
<sequence>MKPIENWRLNSKQLILATFIFLSVIFMQNIFTASEQQQPCSPAPEFAIFKTSTGESYQWTNLRMGGGGFVTGIVIHPTIANLIYARTDVGGLYRWQPEKQTWIQLIQSDTVPQEVPLNIESVALDPQNPNIIYAATGAYTQSNNKLKPGILLKSENQGQSWQILNLALPMGGNEFWRWTGERLAVDPKNSNIVYFASRLNGLWYSQNGGESWSQINSEQVPIGEAHPETNQKAGVSFVTFDPTSETLEGKTKTIYVGVSGKGIYRSQNAGQTWELLKHNFDIKLVPQQGVINSKGELIVSFYHSQKQPEGKVLKYTNNTWEDITPKSGRNYSPIAVDPQKPDTIFVSSYPMTPNDIYRSTDGGKQWTSLKNQLNKISWWPDWSFYTLIGAIAISPQNSHHVWLTNGFGIWKTEDGSKDQITWSGMVNGLEETVAFDAVSLPGDKGVITAIADLDGLRHESFCEIPKTSHAQGTFNTTTQLAYSFNHPNFVVSVGANHHEPHKIRAGFSQDQGKTWQQFDSIKNKTHPPKLVFGNVAVSATNPDHIVWQPTNDQPPYYTQDRGKTWTKIDFFEQPDIAGGAHTHLWNRQQTLAADSIKADTFYLYHHRKGYFLRSENGGKTWIIANQTLPSGIWNGANVKTVPGIAGEVWVSLKEKGLYRSSDFGENFSGLAGVEEAQVLSFGKAAPGANYPTVFIHGRIKGESGIFRSSDFGETWVKIADHPMNSFANPMVIVGDMNTFGRVFIGTGGNGFIYGQPQA</sequence>
<dbReference type="PANTHER" id="PTHR43739:SF2">
    <property type="entry name" value="OLIGOXYLOGLUCAN-REDUCING END-SPECIFIC XYLOGLUCANASE-RELATED"/>
    <property type="match status" value="1"/>
</dbReference>
<dbReference type="GO" id="GO:0016798">
    <property type="term" value="F:hydrolase activity, acting on glycosyl bonds"/>
    <property type="evidence" value="ECO:0007669"/>
    <property type="project" value="UniProtKB-KW"/>
</dbReference>
<evidence type="ECO:0000256" key="3">
    <source>
        <dbReference type="ARBA" id="ARBA00023277"/>
    </source>
</evidence>
<evidence type="ECO:0000256" key="6">
    <source>
        <dbReference type="ARBA" id="ARBA00037986"/>
    </source>
</evidence>
<dbReference type="InterPro" id="IPR052025">
    <property type="entry name" value="Xyloglucanase_GH74"/>
</dbReference>
<dbReference type="EMBL" id="CZCU02000046">
    <property type="protein sequence ID" value="VXD11326.1"/>
    <property type="molecule type" value="Genomic_DNA"/>
</dbReference>
<gene>
    <name evidence="7" type="ORF">PL8927_140107</name>
</gene>
<dbReference type="AlphaFoldDB" id="A0A7Z9DVW8"/>
<protein>
    <submittedName>
        <fullName evidence="7">Probably secreted sialidase several ASP-boxes and dockerin domain</fullName>
    </submittedName>
</protein>
<dbReference type="CDD" id="cd15482">
    <property type="entry name" value="Sialidase_non-viral"/>
    <property type="match status" value="1"/>
</dbReference>
<keyword evidence="3" id="KW-0119">Carbohydrate metabolism</keyword>
<evidence type="ECO:0000256" key="5">
    <source>
        <dbReference type="ARBA" id="ARBA00023326"/>
    </source>
</evidence>
<dbReference type="InterPro" id="IPR002860">
    <property type="entry name" value="BNR_rpt"/>
</dbReference>
<dbReference type="OrthoDB" id="9757947at2"/>
<dbReference type="SUPFAM" id="SSF110296">
    <property type="entry name" value="Oligoxyloglucan reducing end-specific cellobiohydrolase"/>
    <property type="match status" value="2"/>
</dbReference>
<keyword evidence="2" id="KW-0378">Hydrolase</keyword>
<dbReference type="RefSeq" id="WP_083617519.1">
    <property type="nucleotide sequence ID" value="NZ_LR734832.1"/>
</dbReference>
<reference evidence="7" key="1">
    <citation type="submission" date="2019-10" db="EMBL/GenBank/DDBJ databases">
        <authorList>
            <consortium name="Genoscope - CEA"/>
            <person name="William W."/>
        </authorList>
    </citation>
    <scope>NUCLEOTIDE SEQUENCE [LARGE SCALE GENOMIC DNA]</scope>
    <source>
        <strain evidence="7">BBR_PRJEB10992</strain>
    </source>
</reference>
<evidence type="ECO:0000313" key="7">
    <source>
        <dbReference type="EMBL" id="VXD11326.1"/>
    </source>
</evidence>
<dbReference type="Pfam" id="PF15899">
    <property type="entry name" value="BNR_6"/>
    <property type="match status" value="1"/>
</dbReference>
<name>A0A7Z9DVW8_9CYAN</name>
<comment type="similarity">
    <text evidence="6">Belongs to the glycosyl hydrolase 74 family.</text>
</comment>
<dbReference type="InterPro" id="IPR015943">
    <property type="entry name" value="WD40/YVTN_repeat-like_dom_sf"/>
</dbReference>
<comment type="caution">
    <text evidence="7">The sequence shown here is derived from an EMBL/GenBank/DDBJ whole genome shotgun (WGS) entry which is preliminary data.</text>
</comment>
<organism evidence="7 8">
    <name type="scientific">Planktothrix serta PCC 8927</name>
    <dbReference type="NCBI Taxonomy" id="671068"/>
    <lineage>
        <taxon>Bacteria</taxon>
        <taxon>Bacillati</taxon>
        <taxon>Cyanobacteriota</taxon>
        <taxon>Cyanophyceae</taxon>
        <taxon>Oscillatoriophycideae</taxon>
        <taxon>Oscillatoriales</taxon>
        <taxon>Microcoleaceae</taxon>
        <taxon>Planktothrix</taxon>
    </lineage>
</organism>
<dbReference type="Proteomes" id="UP000184550">
    <property type="component" value="Unassembled WGS sequence"/>
</dbReference>
<keyword evidence="4" id="KW-0326">Glycosidase</keyword>
<dbReference type="Gene3D" id="2.130.10.10">
    <property type="entry name" value="YVTN repeat-like/Quinoprotein amine dehydrogenase"/>
    <property type="match status" value="2"/>
</dbReference>
<dbReference type="GO" id="GO:0000272">
    <property type="term" value="P:polysaccharide catabolic process"/>
    <property type="evidence" value="ECO:0007669"/>
    <property type="project" value="UniProtKB-KW"/>
</dbReference>
<keyword evidence="5" id="KW-0624">Polysaccharide degradation</keyword>
<evidence type="ECO:0000313" key="8">
    <source>
        <dbReference type="Proteomes" id="UP000184550"/>
    </source>
</evidence>
<keyword evidence="8" id="KW-1185">Reference proteome</keyword>
<proteinExistence type="inferred from homology"/>
<evidence type="ECO:0000256" key="1">
    <source>
        <dbReference type="ARBA" id="ARBA00022729"/>
    </source>
</evidence>
<dbReference type="Pfam" id="PF02012">
    <property type="entry name" value="BNR"/>
    <property type="match status" value="1"/>
</dbReference>
<keyword evidence="1" id="KW-0732">Signal</keyword>
<evidence type="ECO:0000256" key="2">
    <source>
        <dbReference type="ARBA" id="ARBA00022801"/>
    </source>
</evidence>